<evidence type="ECO:0000313" key="14">
    <source>
        <dbReference type="EMBL" id="KAG0470045.1"/>
    </source>
</evidence>
<dbReference type="FunFam" id="3.30.200.20:FF:000226">
    <property type="entry name" value="receptor protein kinase TMK1"/>
    <property type="match status" value="1"/>
</dbReference>
<dbReference type="PROSITE" id="PS00107">
    <property type="entry name" value="PROTEIN_KINASE_ATP"/>
    <property type="match status" value="1"/>
</dbReference>
<name>A0A835QBF5_VANPL</name>
<dbReference type="InterPro" id="IPR001611">
    <property type="entry name" value="Leu-rich_rpt"/>
</dbReference>
<dbReference type="PROSITE" id="PS50011">
    <property type="entry name" value="PROTEIN_KINASE_DOM"/>
    <property type="match status" value="1"/>
</dbReference>
<dbReference type="GO" id="GO:0005886">
    <property type="term" value="C:plasma membrane"/>
    <property type="evidence" value="ECO:0007669"/>
    <property type="project" value="UniProtKB-SubCell"/>
</dbReference>
<evidence type="ECO:0000256" key="9">
    <source>
        <dbReference type="ARBA" id="ARBA00023180"/>
    </source>
</evidence>
<gene>
    <name evidence="14" type="ORF">HPP92_016745</name>
</gene>
<dbReference type="EMBL" id="JADCNL010000008">
    <property type="protein sequence ID" value="KAG0470045.1"/>
    <property type="molecule type" value="Genomic_DNA"/>
</dbReference>
<comment type="caution">
    <text evidence="14">The sequence shown here is derived from an EMBL/GenBank/DDBJ whole genome shotgun (WGS) entry which is preliminary data.</text>
</comment>
<feature type="region of interest" description="Disordered" evidence="11">
    <location>
        <begin position="53"/>
        <end position="84"/>
    </location>
</feature>
<evidence type="ECO:0000256" key="11">
    <source>
        <dbReference type="SAM" id="MobiDB-lite"/>
    </source>
</evidence>
<evidence type="ECO:0000256" key="4">
    <source>
        <dbReference type="ARBA" id="ARBA00022729"/>
    </source>
</evidence>
<dbReference type="Pfam" id="PF00560">
    <property type="entry name" value="LRR_1"/>
    <property type="match status" value="2"/>
</dbReference>
<keyword evidence="6 12" id="KW-1133">Transmembrane helix</keyword>
<evidence type="ECO:0000256" key="10">
    <source>
        <dbReference type="PROSITE-ProRule" id="PRU10141"/>
    </source>
</evidence>
<evidence type="ECO:0000256" key="12">
    <source>
        <dbReference type="SAM" id="Phobius"/>
    </source>
</evidence>
<dbReference type="InterPro" id="IPR011009">
    <property type="entry name" value="Kinase-like_dom_sf"/>
</dbReference>
<feature type="transmembrane region" description="Helical" evidence="12">
    <location>
        <begin position="94"/>
        <end position="119"/>
    </location>
</feature>
<feature type="region of interest" description="Disordered" evidence="11">
    <location>
        <begin position="152"/>
        <end position="173"/>
    </location>
</feature>
<evidence type="ECO:0000256" key="2">
    <source>
        <dbReference type="ARBA" id="ARBA00022614"/>
    </source>
</evidence>
<comment type="subcellular location">
    <subcellularLocation>
        <location evidence="1">Cell membrane</location>
        <topology evidence="1">Single-pass membrane protein</topology>
    </subcellularLocation>
</comment>
<proteinExistence type="predicted"/>
<keyword evidence="4" id="KW-0732">Signal</keyword>
<keyword evidence="15" id="KW-1185">Reference proteome</keyword>
<keyword evidence="5" id="KW-0677">Repeat</keyword>
<dbReference type="Gene3D" id="3.80.10.10">
    <property type="entry name" value="Ribonuclease Inhibitor"/>
    <property type="match status" value="1"/>
</dbReference>
<evidence type="ECO:0000256" key="8">
    <source>
        <dbReference type="ARBA" id="ARBA00023170"/>
    </source>
</evidence>
<feature type="domain" description="Protein kinase" evidence="13">
    <location>
        <begin position="198"/>
        <end position="327"/>
    </location>
</feature>
<reference evidence="14 15" key="1">
    <citation type="journal article" date="2020" name="Nat. Food">
        <title>A phased Vanilla planifolia genome enables genetic improvement of flavour and production.</title>
        <authorList>
            <person name="Hasing T."/>
            <person name="Tang H."/>
            <person name="Brym M."/>
            <person name="Khazi F."/>
            <person name="Huang T."/>
            <person name="Chambers A.H."/>
        </authorList>
    </citation>
    <scope>NUCLEOTIDE SEQUENCE [LARGE SCALE GENOMIC DNA]</scope>
    <source>
        <tissue evidence="14">Leaf</tissue>
    </source>
</reference>
<dbReference type="InterPro" id="IPR032675">
    <property type="entry name" value="LRR_dom_sf"/>
</dbReference>
<feature type="binding site" evidence="10">
    <location>
        <position position="226"/>
    </location>
    <ligand>
        <name>ATP</name>
        <dbReference type="ChEBI" id="CHEBI:30616"/>
    </ligand>
</feature>
<keyword evidence="2" id="KW-0433">Leucine-rich repeat</keyword>
<keyword evidence="8" id="KW-0675">Receptor</keyword>
<evidence type="ECO:0000256" key="3">
    <source>
        <dbReference type="ARBA" id="ARBA00022692"/>
    </source>
</evidence>
<feature type="compositionally biased region" description="Polar residues" evidence="11">
    <location>
        <begin position="66"/>
        <end position="80"/>
    </location>
</feature>
<evidence type="ECO:0000256" key="1">
    <source>
        <dbReference type="ARBA" id="ARBA00004162"/>
    </source>
</evidence>
<dbReference type="Proteomes" id="UP000636800">
    <property type="component" value="Unassembled WGS sequence"/>
</dbReference>
<keyword evidence="7 12" id="KW-0472">Membrane</keyword>
<evidence type="ECO:0000256" key="6">
    <source>
        <dbReference type="ARBA" id="ARBA00022989"/>
    </source>
</evidence>
<dbReference type="GO" id="GO:0004672">
    <property type="term" value="F:protein kinase activity"/>
    <property type="evidence" value="ECO:0007669"/>
    <property type="project" value="InterPro"/>
</dbReference>
<sequence length="327" mass="34890">MLLLSNNNLTGTIPSALTTLSSLKELDVSDNSLSGKVPSFAKNVILKTQGNSDIGKDVPIPGSGTSGAPSSDRASGSTSAYGGVGHGKTSSAPIGVIVGSVVAVVCGISLLVFIGVWYYKRKQQHFNRVQSPNTLVIHRQSGSDPDILKVTVAGPSTNGPAPSDSYSQTSSTPSDVHVVEAGNMVISIQVLKNVTGNFSEENVLGRGGFGAVYRGELHDGTKIAVKRMESGLMGTKGLHEFKSEIAVLKKVRHRNLVSLLGYCLDGNERLLVYEYMPQGTLSRHLFGCREEGLKPLEWKKRLSIALDVARELSICTVLLIRALFIEI</sequence>
<dbReference type="Pfam" id="PF07714">
    <property type="entry name" value="PK_Tyr_Ser-Thr"/>
    <property type="match status" value="1"/>
</dbReference>
<protein>
    <recommendedName>
        <fullName evidence="13">Protein kinase domain-containing protein</fullName>
    </recommendedName>
</protein>
<evidence type="ECO:0000259" key="13">
    <source>
        <dbReference type="PROSITE" id="PS50011"/>
    </source>
</evidence>
<keyword evidence="10" id="KW-0067">ATP-binding</keyword>
<dbReference type="PANTHER" id="PTHR47986:SF29">
    <property type="entry name" value="RECEPTOR PROTEIN KINASE TMK1"/>
    <property type="match status" value="1"/>
</dbReference>
<dbReference type="SUPFAM" id="SSF56112">
    <property type="entry name" value="Protein kinase-like (PK-like)"/>
    <property type="match status" value="1"/>
</dbReference>
<dbReference type="GO" id="GO:0005524">
    <property type="term" value="F:ATP binding"/>
    <property type="evidence" value="ECO:0007669"/>
    <property type="project" value="UniProtKB-UniRule"/>
</dbReference>
<evidence type="ECO:0000256" key="7">
    <source>
        <dbReference type="ARBA" id="ARBA00023136"/>
    </source>
</evidence>
<evidence type="ECO:0000313" key="15">
    <source>
        <dbReference type="Proteomes" id="UP000636800"/>
    </source>
</evidence>
<dbReference type="SUPFAM" id="SSF52058">
    <property type="entry name" value="L domain-like"/>
    <property type="match status" value="1"/>
</dbReference>
<keyword evidence="3 12" id="KW-0812">Transmembrane</keyword>
<dbReference type="PANTHER" id="PTHR47986">
    <property type="entry name" value="OSJNBA0070M12.3 PROTEIN"/>
    <property type="match status" value="1"/>
</dbReference>
<evidence type="ECO:0000256" key="5">
    <source>
        <dbReference type="ARBA" id="ARBA00022737"/>
    </source>
</evidence>
<dbReference type="InterPro" id="IPR052422">
    <property type="entry name" value="Auxin_Ser/Thr_Kinase"/>
</dbReference>
<organism evidence="14 15">
    <name type="scientific">Vanilla planifolia</name>
    <name type="common">Vanilla</name>
    <dbReference type="NCBI Taxonomy" id="51239"/>
    <lineage>
        <taxon>Eukaryota</taxon>
        <taxon>Viridiplantae</taxon>
        <taxon>Streptophyta</taxon>
        <taxon>Embryophyta</taxon>
        <taxon>Tracheophyta</taxon>
        <taxon>Spermatophyta</taxon>
        <taxon>Magnoliopsida</taxon>
        <taxon>Liliopsida</taxon>
        <taxon>Asparagales</taxon>
        <taxon>Orchidaceae</taxon>
        <taxon>Vanilloideae</taxon>
        <taxon>Vanilleae</taxon>
        <taxon>Vanilla</taxon>
    </lineage>
</organism>
<dbReference type="InterPro" id="IPR001245">
    <property type="entry name" value="Ser-Thr/Tyr_kinase_cat_dom"/>
</dbReference>
<dbReference type="InterPro" id="IPR000719">
    <property type="entry name" value="Prot_kinase_dom"/>
</dbReference>
<keyword evidence="9" id="KW-0325">Glycoprotein</keyword>
<dbReference type="AlphaFoldDB" id="A0A835QBF5"/>
<feature type="compositionally biased region" description="Low complexity" evidence="11">
    <location>
        <begin position="162"/>
        <end position="173"/>
    </location>
</feature>
<keyword evidence="10" id="KW-0547">Nucleotide-binding</keyword>
<dbReference type="Gene3D" id="1.10.510.10">
    <property type="entry name" value="Transferase(Phosphotransferase) domain 1"/>
    <property type="match status" value="1"/>
</dbReference>
<dbReference type="InterPro" id="IPR017441">
    <property type="entry name" value="Protein_kinase_ATP_BS"/>
</dbReference>
<accession>A0A835QBF5</accession>